<gene>
    <name evidence="5" type="ORF">MKK02DRAFT_41892</name>
</gene>
<dbReference type="AlphaFoldDB" id="A0AA38LWX9"/>
<sequence>MKLLAFRLPDEIPLEDYEALLNLLEEGERPRVQRFRIVEDRLRSLLARLAARYYLLTQGLIKRDERPTFRSGPKGKPYLVTPALDLGFNISHEGKWVLLGVGKGEVGVDVMDPPQDPEEIKEALISQMTVPERLALAVPLTPHELRWALTTLWTLKEGYTKAIGEGVGFGLERINVVFDGLQAVRVEVDGRDIADDGWNFRLGRIGEGMESGYAVYWKETDWEGVDIVQWSQLISVFDG</sequence>
<dbReference type="GO" id="GO:0005829">
    <property type="term" value="C:cytosol"/>
    <property type="evidence" value="ECO:0007669"/>
    <property type="project" value="TreeGrafter"/>
</dbReference>
<dbReference type="Pfam" id="PF01648">
    <property type="entry name" value="ACPS"/>
    <property type="match status" value="1"/>
</dbReference>
<dbReference type="Pfam" id="PF22624">
    <property type="entry name" value="AASDHPPT_N"/>
    <property type="match status" value="1"/>
</dbReference>
<dbReference type="InterPro" id="IPR055066">
    <property type="entry name" value="AASDHPPT_N"/>
</dbReference>
<evidence type="ECO:0000259" key="3">
    <source>
        <dbReference type="Pfam" id="PF01648"/>
    </source>
</evidence>
<evidence type="ECO:0000259" key="4">
    <source>
        <dbReference type="Pfam" id="PF22624"/>
    </source>
</evidence>
<protein>
    <recommendedName>
        <fullName evidence="1">holo-[acyl-carrier-protein] synthase</fullName>
        <ecNumber evidence="1">2.7.8.7</ecNumber>
    </recommendedName>
</protein>
<comment type="caution">
    <text evidence="5">The sequence shown here is derived from an EMBL/GenBank/DDBJ whole genome shotgun (WGS) entry which is preliminary data.</text>
</comment>
<feature type="domain" description="4'-phosphopantetheinyl transferase" evidence="3">
    <location>
        <begin position="106"/>
        <end position="191"/>
    </location>
</feature>
<accession>A0AA38LWX9</accession>
<dbReference type="GO" id="GO:0008897">
    <property type="term" value="F:holo-[acyl-carrier-protein] synthase activity"/>
    <property type="evidence" value="ECO:0007669"/>
    <property type="project" value="UniProtKB-EC"/>
</dbReference>
<proteinExistence type="predicted"/>
<dbReference type="InterPro" id="IPR050559">
    <property type="entry name" value="P-Pant_transferase_sf"/>
</dbReference>
<keyword evidence="2 5" id="KW-0808">Transferase</keyword>
<dbReference type="RefSeq" id="XP_052948642.1">
    <property type="nucleotide sequence ID" value="XM_053091750.1"/>
</dbReference>
<dbReference type="Gene3D" id="3.90.470.20">
    <property type="entry name" value="4'-phosphopantetheinyl transferase domain"/>
    <property type="match status" value="2"/>
</dbReference>
<feature type="domain" description="4'-phosphopantetheinyl transferase N-terminal" evidence="4">
    <location>
        <begin position="15"/>
        <end position="99"/>
    </location>
</feature>
<dbReference type="GeneID" id="77730955"/>
<dbReference type="EMBL" id="JAKWFO010000002">
    <property type="protein sequence ID" value="KAI9638865.1"/>
    <property type="molecule type" value="Genomic_DNA"/>
</dbReference>
<dbReference type="GO" id="GO:0000287">
    <property type="term" value="F:magnesium ion binding"/>
    <property type="evidence" value="ECO:0007669"/>
    <property type="project" value="InterPro"/>
</dbReference>
<dbReference type="InterPro" id="IPR008278">
    <property type="entry name" value="4-PPantetheinyl_Trfase_dom"/>
</dbReference>
<dbReference type="EC" id="2.7.8.7" evidence="1"/>
<dbReference type="PANTHER" id="PTHR12215">
    <property type="entry name" value="PHOSPHOPANTETHEINE TRANSFERASE"/>
    <property type="match status" value="1"/>
</dbReference>
<evidence type="ECO:0000256" key="2">
    <source>
        <dbReference type="ARBA" id="ARBA00022679"/>
    </source>
</evidence>
<reference evidence="5" key="1">
    <citation type="journal article" date="2022" name="G3 (Bethesda)">
        <title>High quality genome of the basidiomycete yeast Dioszegia hungarica PDD-24b-2 isolated from cloud water.</title>
        <authorList>
            <person name="Jarrige D."/>
            <person name="Haridas S."/>
            <person name="Bleykasten-Grosshans C."/>
            <person name="Joly M."/>
            <person name="Nadalig T."/>
            <person name="Sancelme M."/>
            <person name="Vuilleumier S."/>
            <person name="Grigoriev I.V."/>
            <person name="Amato P."/>
            <person name="Bringel F."/>
        </authorList>
    </citation>
    <scope>NUCLEOTIDE SEQUENCE</scope>
    <source>
        <strain evidence="5">PDD-24b-2</strain>
    </source>
</reference>
<dbReference type="GO" id="GO:0019878">
    <property type="term" value="P:lysine biosynthetic process via aminoadipic acid"/>
    <property type="evidence" value="ECO:0007669"/>
    <property type="project" value="TreeGrafter"/>
</dbReference>
<keyword evidence="6" id="KW-1185">Reference proteome</keyword>
<dbReference type="SUPFAM" id="SSF56214">
    <property type="entry name" value="4'-phosphopantetheinyl transferase"/>
    <property type="match status" value="2"/>
</dbReference>
<organism evidence="5 6">
    <name type="scientific">Dioszegia hungarica</name>
    <dbReference type="NCBI Taxonomy" id="4972"/>
    <lineage>
        <taxon>Eukaryota</taxon>
        <taxon>Fungi</taxon>
        <taxon>Dikarya</taxon>
        <taxon>Basidiomycota</taxon>
        <taxon>Agaricomycotina</taxon>
        <taxon>Tremellomycetes</taxon>
        <taxon>Tremellales</taxon>
        <taxon>Bulleribasidiaceae</taxon>
        <taxon>Dioszegia</taxon>
    </lineage>
</organism>
<name>A0AA38LWX9_9TREE</name>
<evidence type="ECO:0000313" key="6">
    <source>
        <dbReference type="Proteomes" id="UP001164286"/>
    </source>
</evidence>
<evidence type="ECO:0000256" key="1">
    <source>
        <dbReference type="ARBA" id="ARBA00013172"/>
    </source>
</evidence>
<dbReference type="PANTHER" id="PTHR12215:SF10">
    <property type="entry name" value="L-AMINOADIPATE-SEMIALDEHYDE DEHYDROGENASE-PHOSPHOPANTETHEINYL TRANSFERASE"/>
    <property type="match status" value="1"/>
</dbReference>
<evidence type="ECO:0000313" key="5">
    <source>
        <dbReference type="EMBL" id="KAI9638865.1"/>
    </source>
</evidence>
<dbReference type="InterPro" id="IPR037143">
    <property type="entry name" value="4-PPantetheinyl_Trfase_dom_sf"/>
</dbReference>
<dbReference type="Proteomes" id="UP001164286">
    <property type="component" value="Unassembled WGS sequence"/>
</dbReference>